<evidence type="ECO:0000313" key="1">
    <source>
        <dbReference type="EMBL" id="SEM98391.1"/>
    </source>
</evidence>
<name>A0A1H8CT34_9RHOB</name>
<organism evidence="1 2">
    <name type="scientific">Gemmobacter aquatilis</name>
    <dbReference type="NCBI Taxonomy" id="933059"/>
    <lineage>
        <taxon>Bacteria</taxon>
        <taxon>Pseudomonadati</taxon>
        <taxon>Pseudomonadota</taxon>
        <taxon>Alphaproteobacteria</taxon>
        <taxon>Rhodobacterales</taxon>
        <taxon>Paracoccaceae</taxon>
        <taxon>Gemmobacter</taxon>
    </lineage>
</organism>
<proteinExistence type="predicted"/>
<dbReference type="CDD" id="cd16439">
    <property type="entry name" value="beta_Kdo_transferase_KpsC_2"/>
    <property type="match status" value="1"/>
</dbReference>
<gene>
    <name evidence="1" type="ORF">SAMN04488103_102623</name>
</gene>
<sequence length="683" mass="73831">MAGPPDTDQTAGGLPRRLFFFNAGFLRQKRLRRMLALAGHELRLGRPGPGDGVVVWGRSPYAARGEAVAARLGLPLIRLEDAFLRSIRPGRAGDPPLGLLIDPLGVHFDAAAPSTLERLLATDPLDDSNLLRRAREGMGRMAALHLSKYNIHDLALPLPAPGYVLVVDQTRGDAAIRHSGANASTFAEMLATARADHPTARILIKTHPETALGHRPGHFGPADLAPGTTLCTAALSPLALLEGAIAVYTVSSQLGFEAILAGHRPRVFGQPFYSGWGLTEDVTPHPRRRRTLSRTQLFAAAMILAPIWYDPCRDRLCSFEQALDQMEAELRAFREDRHGHVASGMRLWKRGPLQQIFGQQKPLLFRTPPARAAALAARTGRGLLIWAGQEPPGLSTPQLRRVEDGFLRSRGLGADLVPPLSLVTDDLGVYYDPSRESRLERLITSPLPPGGAARAEALRARLIASGVSKYNLGGTLPDLPPGHRILVPGQVEDDASIRLGAGDIRTNRALLEAARTAHPGAVIVYKPHPDVEAGLRPGALDTTGLADVIARNADPLALIAACDAVWTMTSLLGFEALIRGKPVTCLGAPFYAGWGLTRDLGPIPERRQRAPDGHPLPRPTLDHLIHAALIAYPRYYDPVSRRPCPPEVVLDRLASGTIPRASRANRLLAKLQGAFASKAHLWR</sequence>
<dbReference type="AlphaFoldDB" id="A0A1H8CT34"/>
<dbReference type="EMBL" id="FOCE01000002">
    <property type="protein sequence ID" value="SEM98391.1"/>
    <property type="molecule type" value="Genomic_DNA"/>
</dbReference>
<reference evidence="1 2" key="1">
    <citation type="submission" date="2016-10" db="EMBL/GenBank/DDBJ databases">
        <authorList>
            <person name="de Groot N.N."/>
        </authorList>
    </citation>
    <scope>NUCLEOTIDE SEQUENCE [LARGE SCALE GENOMIC DNA]</scope>
    <source>
        <strain evidence="1 2">DSM 3857</strain>
    </source>
</reference>
<keyword evidence="2" id="KW-1185">Reference proteome</keyword>
<evidence type="ECO:0000313" key="2">
    <source>
        <dbReference type="Proteomes" id="UP000198761"/>
    </source>
</evidence>
<accession>A0A1H8CT34</accession>
<dbReference type="InterPro" id="IPR007833">
    <property type="entry name" value="Capsule_polysaccharide_synth"/>
</dbReference>
<dbReference type="GO" id="GO:0015774">
    <property type="term" value="P:polysaccharide transport"/>
    <property type="evidence" value="ECO:0007669"/>
    <property type="project" value="InterPro"/>
</dbReference>
<dbReference type="CDD" id="cd16440">
    <property type="entry name" value="beta_Kdo_transferase_KpsC_1"/>
    <property type="match status" value="1"/>
</dbReference>
<protein>
    <submittedName>
        <fullName evidence="1">Capsular polysaccharide export protein</fullName>
    </submittedName>
</protein>
<dbReference type="STRING" id="933059.SAMN04488103_102623"/>
<dbReference type="GO" id="GO:0000271">
    <property type="term" value="P:polysaccharide biosynthetic process"/>
    <property type="evidence" value="ECO:0007669"/>
    <property type="project" value="InterPro"/>
</dbReference>
<dbReference type="Proteomes" id="UP000198761">
    <property type="component" value="Unassembled WGS sequence"/>
</dbReference>
<dbReference type="Pfam" id="PF05159">
    <property type="entry name" value="Capsule_synth"/>
    <property type="match status" value="4"/>
</dbReference>